<evidence type="ECO:0000256" key="1">
    <source>
        <dbReference type="SAM" id="MobiDB-lite"/>
    </source>
</evidence>
<feature type="region of interest" description="Disordered" evidence="1">
    <location>
        <begin position="408"/>
        <end position="447"/>
    </location>
</feature>
<name>A0A518B861_9BACT</name>
<dbReference type="InterPro" id="IPR012171">
    <property type="entry name" value="Fatty_acid_desaturase"/>
</dbReference>
<sequence>MGTARSGLKLKSRELHRRIAPLREPDNITNFGYLLVDYLTLAAIVLFTIAFHENRIVHGMHWLWDVPVVLLAIVAIGGVQHRFAGLGHEASHYVLFRNRWLNELASDFLCMFPILATTHQYRLVHLAHHQFTNDWERDPDLANIGRSKMMDRFPMSRSDFVFNYYFRFFLPTFLLVYLWDVLQLSVLGGGRNPYADRGKAKQEVVVNIRLTSVLGVLYVVSLIVVLGIINAYSPSSWLLALVPAVFLLVGTGAAWLFPERAFFVAPIKSVSSSKVTACMRLAYMTGLVSAFAWLGYLTGRNWGGWLVLLWYVPLVTSFAYFMLLRDVYQHANADRGRLTNSRVFFCDPLTRWAVFVYGQDIHLTHHLFPAVPHYRLRELHETLRRYCPEYAEKVVECEGTFANESGRPSILDVVTPGPRSGSRGGVRVSSSNRGLSERSLRNSTLVR</sequence>
<keyword evidence="2" id="KW-0472">Membrane</keyword>
<keyword evidence="2" id="KW-1133">Transmembrane helix</keyword>
<feature type="domain" description="Fatty acid desaturase" evidence="3">
    <location>
        <begin position="68"/>
        <end position="249"/>
    </location>
</feature>
<evidence type="ECO:0000313" key="4">
    <source>
        <dbReference type="EMBL" id="QDU63166.1"/>
    </source>
</evidence>
<dbReference type="PANTHER" id="PTHR19353">
    <property type="entry name" value="FATTY ACID DESATURASE 2"/>
    <property type="match status" value="1"/>
</dbReference>
<feature type="transmembrane region" description="Helical" evidence="2">
    <location>
        <begin position="302"/>
        <end position="323"/>
    </location>
</feature>
<dbReference type="Proteomes" id="UP000317093">
    <property type="component" value="Chromosome"/>
</dbReference>
<dbReference type="PANTHER" id="PTHR19353:SF19">
    <property type="entry name" value="DELTA(5) FATTY ACID DESATURASE C-RELATED"/>
    <property type="match status" value="1"/>
</dbReference>
<evidence type="ECO:0000313" key="5">
    <source>
        <dbReference type="Proteomes" id="UP000317093"/>
    </source>
</evidence>
<feature type="transmembrane region" description="Helical" evidence="2">
    <location>
        <begin position="164"/>
        <end position="187"/>
    </location>
</feature>
<dbReference type="KEGG" id="knv:Pan216_40410"/>
<keyword evidence="2" id="KW-0812">Transmembrane</keyword>
<feature type="transmembrane region" description="Helical" evidence="2">
    <location>
        <begin position="62"/>
        <end position="79"/>
    </location>
</feature>
<dbReference type="EMBL" id="CP036279">
    <property type="protein sequence ID" value="QDU63166.1"/>
    <property type="molecule type" value="Genomic_DNA"/>
</dbReference>
<organism evidence="4 5">
    <name type="scientific">Kolteria novifilia</name>
    <dbReference type="NCBI Taxonomy" id="2527975"/>
    <lineage>
        <taxon>Bacteria</taxon>
        <taxon>Pseudomonadati</taxon>
        <taxon>Planctomycetota</taxon>
        <taxon>Planctomycetia</taxon>
        <taxon>Kolteriales</taxon>
        <taxon>Kolteriaceae</taxon>
        <taxon>Kolteria</taxon>
    </lineage>
</organism>
<dbReference type="OrthoDB" id="9792534at2"/>
<dbReference type="Pfam" id="PF00487">
    <property type="entry name" value="FA_desaturase"/>
    <property type="match status" value="1"/>
</dbReference>
<feature type="compositionally biased region" description="Low complexity" evidence="1">
    <location>
        <begin position="416"/>
        <end position="434"/>
    </location>
</feature>
<accession>A0A518B861</accession>
<protein>
    <submittedName>
        <fullName evidence="4">Fatty acid desaturase</fullName>
    </submittedName>
</protein>
<dbReference type="GO" id="GO:0008610">
    <property type="term" value="P:lipid biosynthetic process"/>
    <property type="evidence" value="ECO:0007669"/>
    <property type="project" value="UniProtKB-ARBA"/>
</dbReference>
<evidence type="ECO:0000259" key="3">
    <source>
        <dbReference type="Pfam" id="PF00487"/>
    </source>
</evidence>
<dbReference type="GO" id="GO:0016020">
    <property type="term" value="C:membrane"/>
    <property type="evidence" value="ECO:0007669"/>
    <property type="project" value="TreeGrafter"/>
</dbReference>
<feature type="transmembrane region" description="Helical" evidence="2">
    <location>
        <begin position="208"/>
        <end position="231"/>
    </location>
</feature>
<keyword evidence="5" id="KW-1185">Reference proteome</keyword>
<feature type="transmembrane region" description="Helical" evidence="2">
    <location>
        <begin position="31"/>
        <end position="50"/>
    </location>
</feature>
<dbReference type="AlphaFoldDB" id="A0A518B861"/>
<proteinExistence type="predicted"/>
<gene>
    <name evidence="4" type="ORF">Pan216_40410</name>
</gene>
<dbReference type="InterPro" id="IPR005804">
    <property type="entry name" value="FA_desaturase_dom"/>
</dbReference>
<reference evidence="4 5" key="1">
    <citation type="submission" date="2019-02" db="EMBL/GenBank/DDBJ databases">
        <title>Deep-cultivation of Planctomycetes and their phenomic and genomic characterization uncovers novel biology.</title>
        <authorList>
            <person name="Wiegand S."/>
            <person name="Jogler M."/>
            <person name="Boedeker C."/>
            <person name="Pinto D."/>
            <person name="Vollmers J."/>
            <person name="Rivas-Marin E."/>
            <person name="Kohn T."/>
            <person name="Peeters S.H."/>
            <person name="Heuer A."/>
            <person name="Rast P."/>
            <person name="Oberbeckmann S."/>
            <person name="Bunk B."/>
            <person name="Jeske O."/>
            <person name="Meyerdierks A."/>
            <person name="Storesund J.E."/>
            <person name="Kallscheuer N."/>
            <person name="Luecker S."/>
            <person name="Lage O.M."/>
            <person name="Pohl T."/>
            <person name="Merkel B.J."/>
            <person name="Hornburger P."/>
            <person name="Mueller R.-W."/>
            <person name="Bruemmer F."/>
            <person name="Labrenz M."/>
            <person name="Spormann A.M."/>
            <person name="Op den Camp H."/>
            <person name="Overmann J."/>
            <person name="Amann R."/>
            <person name="Jetten M.S.M."/>
            <person name="Mascher T."/>
            <person name="Medema M.H."/>
            <person name="Devos D.P."/>
            <person name="Kaster A.-K."/>
            <person name="Ovreas L."/>
            <person name="Rohde M."/>
            <person name="Galperin M.Y."/>
            <person name="Jogler C."/>
        </authorList>
    </citation>
    <scope>NUCLEOTIDE SEQUENCE [LARGE SCALE GENOMIC DNA]</scope>
    <source>
        <strain evidence="4 5">Pan216</strain>
    </source>
</reference>
<evidence type="ECO:0000256" key="2">
    <source>
        <dbReference type="SAM" id="Phobius"/>
    </source>
</evidence>
<feature type="transmembrane region" description="Helical" evidence="2">
    <location>
        <begin position="237"/>
        <end position="257"/>
    </location>
</feature>
<feature type="transmembrane region" description="Helical" evidence="2">
    <location>
        <begin position="277"/>
        <end position="296"/>
    </location>
</feature>
<dbReference type="GO" id="GO:0016717">
    <property type="term" value="F:oxidoreductase activity, acting on paired donors, with oxidation of a pair of donors resulting in the reduction of molecular oxygen to two molecules of water"/>
    <property type="evidence" value="ECO:0007669"/>
    <property type="project" value="TreeGrafter"/>
</dbReference>